<gene>
    <name evidence="1" type="ORF">HER15_08745</name>
</gene>
<sequence>MKRNTALFFLITVLIVTLSCNKEYILINNYISSNENEILSFSIKKGNFIKNFEISEDSIIGLIPDYVELDDVELEVFISEKSTINPDPKSITKINKPLTFTVTAENGTTKTYTIDIKRELSDQNDIISFKIKTTNQTLATSIDNIENKITKKLPTFLNLSNLTTEINISEKASISPLPSDIIDYSSPVNFTVKAENGVEKTYTVILEHVSNSFSNTCNQSNANKWFGGDSRTNAPDISPYDRNLGTGQSVLFQNDTELSSFSVKLESNFKHHETGTPHNKTIKLNLDIRNIRGEIVSTAITELDSTFLGGWVDFNLSDLQLFFEANTEYIFTWYLIDGANLGVNTGSSAYISSGNGLCFGQGYSGQSNISLNNNLKNWNTWIKHEWYFNIKLQGKQ</sequence>
<dbReference type="Gene3D" id="2.60.40.2340">
    <property type="match status" value="2"/>
</dbReference>
<proteinExistence type="predicted"/>
<accession>A0AAE9MP05</accession>
<protein>
    <submittedName>
        <fullName evidence="1">DUF5018 domain-containing protein</fullName>
    </submittedName>
</protein>
<reference evidence="1" key="1">
    <citation type="submission" date="2020-04" db="EMBL/GenBank/DDBJ databases">
        <title>Tenacibaculum mesophilum bac2.</title>
        <authorList>
            <person name="Li M."/>
        </authorList>
    </citation>
    <scope>NUCLEOTIDE SEQUENCE</scope>
    <source>
        <strain evidence="1">Bac2</strain>
    </source>
</reference>
<dbReference type="Proteomes" id="UP001056837">
    <property type="component" value="Chromosome"/>
</dbReference>
<name>A0AAE9MP05_9FLAO</name>
<dbReference type="AlphaFoldDB" id="A0AAE9MP05"/>
<organism evidence="1 2">
    <name type="scientific">Tenacibaculum mesophilum</name>
    <dbReference type="NCBI Taxonomy" id="104268"/>
    <lineage>
        <taxon>Bacteria</taxon>
        <taxon>Pseudomonadati</taxon>
        <taxon>Bacteroidota</taxon>
        <taxon>Flavobacteriia</taxon>
        <taxon>Flavobacteriales</taxon>
        <taxon>Flavobacteriaceae</taxon>
        <taxon>Tenacibaculum</taxon>
    </lineage>
</organism>
<evidence type="ECO:0000313" key="1">
    <source>
        <dbReference type="EMBL" id="UTD15549.1"/>
    </source>
</evidence>
<dbReference type="EMBL" id="CP050861">
    <property type="protein sequence ID" value="UTD15549.1"/>
    <property type="molecule type" value="Genomic_DNA"/>
</dbReference>
<dbReference type="PROSITE" id="PS51257">
    <property type="entry name" value="PROKAR_LIPOPROTEIN"/>
    <property type="match status" value="1"/>
</dbReference>
<evidence type="ECO:0000313" key="2">
    <source>
        <dbReference type="Proteomes" id="UP001056837"/>
    </source>
</evidence>
<dbReference type="RefSeq" id="WP_239178431.1">
    <property type="nucleotide sequence ID" value="NZ_CP050861.1"/>
</dbReference>